<dbReference type="RefSeq" id="WP_249297002.1">
    <property type="nucleotide sequence ID" value="NZ_JACRSX010000001.1"/>
</dbReference>
<feature type="transmembrane region" description="Helical" evidence="1">
    <location>
        <begin position="509"/>
        <end position="529"/>
    </location>
</feature>
<evidence type="ECO:0008006" key="4">
    <source>
        <dbReference type="Google" id="ProtNLM"/>
    </source>
</evidence>
<evidence type="ECO:0000256" key="1">
    <source>
        <dbReference type="SAM" id="Phobius"/>
    </source>
</evidence>
<feature type="transmembrane region" description="Helical" evidence="1">
    <location>
        <begin position="90"/>
        <end position="113"/>
    </location>
</feature>
<proteinExistence type="predicted"/>
<feature type="transmembrane region" description="Helical" evidence="1">
    <location>
        <begin position="134"/>
        <end position="162"/>
    </location>
</feature>
<keyword evidence="3" id="KW-1185">Reference proteome</keyword>
<feature type="transmembrane region" description="Helical" evidence="1">
    <location>
        <begin position="251"/>
        <end position="270"/>
    </location>
</feature>
<feature type="transmembrane region" description="Helical" evidence="1">
    <location>
        <begin position="349"/>
        <end position="370"/>
    </location>
</feature>
<evidence type="ECO:0000313" key="3">
    <source>
        <dbReference type="Proteomes" id="UP000606193"/>
    </source>
</evidence>
<evidence type="ECO:0000313" key="2">
    <source>
        <dbReference type="EMBL" id="MBC8561301.1"/>
    </source>
</evidence>
<feature type="transmembrane region" description="Helical" evidence="1">
    <location>
        <begin position="382"/>
        <end position="400"/>
    </location>
</feature>
<dbReference type="EMBL" id="JACRSX010000001">
    <property type="protein sequence ID" value="MBC8561301.1"/>
    <property type="molecule type" value="Genomic_DNA"/>
</dbReference>
<keyword evidence="1" id="KW-1133">Transmembrane helix</keyword>
<accession>A0ABR7MY42</accession>
<keyword evidence="1" id="KW-0472">Membrane</keyword>
<sequence length="565" mass="64797">MNQIISQFQLFFAQQVNQLIYTIINFKPLKGLISEEWYARSDIKKTLGILCLIWNGLKDILWKSLYFLLAVFVPCAILQSNIGWSDHTMASMMVWIFLILNCFMGSFTNSHIITNGDEQDYLLLNLMRIDAKSYYLTGILWEYGKAAVCWMIAFFLILNHAFPGHMGIFVWVILCYICCRPIGEAVSMLLCEHYDKIPYQDKGKEVQGSYYLYNFLMVVVAYGLYPVLYLVQGQKMVWNPLFDAGGFSMGLQGILLVILLIAAVVSVRYLRAYPKYLQVARMLCSYQRVMEHQKEVDNVQSLDGQLKDTLDEDVVTERIFQDKSGYEYLHAIFFERHKKIVARPSRIKAWIVEGLFGVTAVAVIVSRFMASAAQFQEMSDGVWSTVNMLLAILVFIMYCSSSGEKLTQAMFFHCDASLLKYGYYRTPEAIISSFRIRLRYMIRTECPFIAVFCAGVFINLMLLGRFRNILQIIAILFCIVMLSVFFSVLFLCMYYIFQPFTEAGNTTSVGYKICTIGIYLVAYSCLQIHTPPTYFAAIILGVTVVTLVAALLLVWKLAPKTFRLK</sequence>
<feature type="transmembrane region" description="Helical" evidence="1">
    <location>
        <begin position="65"/>
        <end position="84"/>
    </location>
</feature>
<organism evidence="2 3">
    <name type="scientific">Jutongia huaianensis</name>
    <dbReference type="NCBI Taxonomy" id="2763668"/>
    <lineage>
        <taxon>Bacteria</taxon>
        <taxon>Bacillati</taxon>
        <taxon>Bacillota</taxon>
        <taxon>Clostridia</taxon>
        <taxon>Lachnospirales</taxon>
        <taxon>Lachnospiraceae</taxon>
        <taxon>Jutongia</taxon>
    </lineage>
</organism>
<comment type="caution">
    <text evidence="2">The sequence shown here is derived from an EMBL/GenBank/DDBJ whole genome shotgun (WGS) entry which is preliminary data.</text>
</comment>
<feature type="transmembrane region" description="Helical" evidence="1">
    <location>
        <begin position="168"/>
        <end position="190"/>
    </location>
</feature>
<protein>
    <recommendedName>
        <fullName evidence="4">Odorant receptor</fullName>
    </recommendedName>
</protein>
<gene>
    <name evidence="2" type="ORF">H8704_01405</name>
</gene>
<reference evidence="2 3" key="1">
    <citation type="submission" date="2020-08" db="EMBL/GenBank/DDBJ databases">
        <title>Genome public.</title>
        <authorList>
            <person name="Liu C."/>
            <person name="Sun Q."/>
        </authorList>
    </citation>
    <scope>NUCLEOTIDE SEQUENCE [LARGE SCALE GENOMIC DNA]</scope>
    <source>
        <strain evidence="2 3">NSJ-37</strain>
    </source>
</reference>
<feature type="transmembrane region" description="Helical" evidence="1">
    <location>
        <begin position="211"/>
        <end position="231"/>
    </location>
</feature>
<name>A0ABR7MY42_9FIRM</name>
<feature type="transmembrane region" description="Helical" evidence="1">
    <location>
        <begin position="535"/>
        <end position="555"/>
    </location>
</feature>
<feature type="transmembrane region" description="Helical" evidence="1">
    <location>
        <begin position="446"/>
        <end position="463"/>
    </location>
</feature>
<dbReference type="Proteomes" id="UP000606193">
    <property type="component" value="Unassembled WGS sequence"/>
</dbReference>
<keyword evidence="1" id="KW-0812">Transmembrane</keyword>
<feature type="transmembrane region" description="Helical" evidence="1">
    <location>
        <begin position="469"/>
        <end position="497"/>
    </location>
</feature>